<feature type="transmembrane region" description="Helical" evidence="1">
    <location>
        <begin position="108"/>
        <end position="128"/>
    </location>
</feature>
<accession>A0A9D1Z418</accession>
<organism evidence="3 4">
    <name type="scientific">Candidatus Intestinimonas merdavium</name>
    <dbReference type="NCBI Taxonomy" id="2838622"/>
    <lineage>
        <taxon>Bacteria</taxon>
        <taxon>Bacillati</taxon>
        <taxon>Bacillota</taxon>
        <taxon>Clostridia</taxon>
        <taxon>Eubacteriales</taxon>
        <taxon>Intestinimonas</taxon>
    </lineage>
</organism>
<name>A0A9D1Z418_9FIRM</name>
<evidence type="ECO:0000256" key="1">
    <source>
        <dbReference type="SAM" id="Phobius"/>
    </source>
</evidence>
<evidence type="ECO:0000259" key="2">
    <source>
        <dbReference type="Pfam" id="PF14285"/>
    </source>
</evidence>
<comment type="caution">
    <text evidence="3">The sequence shown here is derived from an EMBL/GenBank/DDBJ whole genome shotgun (WGS) entry which is preliminary data.</text>
</comment>
<keyword evidence="1" id="KW-0472">Membrane</keyword>
<reference evidence="3" key="2">
    <citation type="submission" date="2021-04" db="EMBL/GenBank/DDBJ databases">
        <authorList>
            <person name="Gilroy R."/>
        </authorList>
    </citation>
    <scope>NUCLEOTIDE SEQUENCE</scope>
    <source>
        <strain evidence="3">CHK33-7979</strain>
    </source>
</reference>
<proteinExistence type="predicted"/>
<feature type="domain" description="DUF4367" evidence="2">
    <location>
        <begin position="181"/>
        <end position="287"/>
    </location>
</feature>
<evidence type="ECO:0000313" key="3">
    <source>
        <dbReference type="EMBL" id="HIY72865.1"/>
    </source>
</evidence>
<dbReference type="Pfam" id="PF14285">
    <property type="entry name" value="DUF4367"/>
    <property type="match status" value="1"/>
</dbReference>
<dbReference type="InterPro" id="IPR025377">
    <property type="entry name" value="DUF4367"/>
</dbReference>
<sequence length="422" mass="47619">MSTPEGTKKRDYSRYDQMSTAELEQLLRLDFQASENGDSDLDTILYLSDLLARRNGPSDPDAAWAQFQTKYRPYADGRSLYDFGDEEESLAQAPPASRPRSARRLRRLSILAAVLTACLLGGMVAQAAGVDVWGAIARWTDETFRFIPVDSGGATGAGKVEEDMEQLWSSLQAWGMADRFPTWHPDGFVPGDLEITELNSSVSAHVIFYGEDIIYTVEIQRFIRPDHSTGVFEKDGTPVEEYIHNGQTYYILSNIDTLTATAYDGEFMVMIYGTLTREEIKAIIDSIDGLTSTQKREQIQASLAEEGQRLYCPKIPEGFVRSDSNYYVDPFSHQIDWSEPYLRGDQSLVFGLTMNKGPSYRVYEKDDTPVEEYVYHGITHYIFSNNGTTTAAWLVENTEYYMWVTDGAVDMKALIRSAYEAE</sequence>
<dbReference type="Proteomes" id="UP000886824">
    <property type="component" value="Unassembled WGS sequence"/>
</dbReference>
<evidence type="ECO:0000313" key="4">
    <source>
        <dbReference type="Proteomes" id="UP000886824"/>
    </source>
</evidence>
<keyword evidence="1" id="KW-1133">Transmembrane helix</keyword>
<dbReference type="AlphaFoldDB" id="A0A9D1Z418"/>
<reference evidence="3" key="1">
    <citation type="journal article" date="2021" name="PeerJ">
        <title>Extensive microbial diversity within the chicken gut microbiome revealed by metagenomics and culture.</title>
        <authorList>
            <person name="Gilroy R."/>
            <person name="Ravi A."/>
            <person name="Getino M."/>
            <person name="Pursley I."/>
            <person name="Horton D.L."/>
            <person name="Alikhan N.F."/>
            <person name="Baker D."/>
            <person name="Gharbi K."/>
            <person name="Hall N."/>
            <person name="Watson M."/>
            <person name="Adriaenssens E.M."/>
            <person name="Foster-Nyarko E."/>
            <person name="Jarju S."/>
            <person name="Secka A."/>
            <person name="Antonio M."/>
            <person name="Oren A."/>
            <person name="Chaudhuri R.R."/>
            <person name="La Ragione R."/>
            <person name="Hildebrand F."/>
            <person name="Pallen M.J."/>
        </authorList>
    </citation>
    <scope>NUCLEOTIDE SEQUENCE</scope>
    <source>
        <strain evidence="3">CHK33-7979</strain>
    </source>
</reference>
<dbReference type="EMBL" id="DXCX01000028">
    <property type="protein sequence ID" value="HIY72865.1"/>
    <property type="molecule type" value="Genomic_DNA"/>
</dbReference>
<keyword evidence="1" id="KW-0812">Transmembrane</keyword>
<gene>
    <name evidence="3" type="ORF">H9826_02655</name>
</gene>
<protein>
    <submittedName>
        <fullName evidence="3">DUF4367 domain-containing protein</fullName>
    </submittedName>
</protein>